<dbReference type="STRING" id="351671.XDD1_3148"/>
<gene>
    <name evidence="1" type="ORF">XDD1_3148</name>
</gene>
<dbReference type="Proteomes" id="UP000032721">
    <property type="component" value="Chromosome"/>
</dbReference>
<dbReference type="AlphaFoldDB" id="A0A068QV18"/>
<organism evidence="1 2">
    <name type="scientific">Xenorhabdus doucetiae</name>
    <dbReference type="NCBI Taxonomy" id="351671"/>
    <lineage>
        <taxon>Bacteria</taxon>
        <taxon>Pseudomonadati</taxon>
        <taxon>Pseudomonadota</taxon>
        <taxon>Gammaproteobacteria</taxon>
        <taxon>Enterobacterales</taxon>
        <taxon>Morganellaceae</taxon>
        <taxon>Xenorhabdus</taxon>
    </lineage>
</organism>
<sequence length="75" mass="8748">MHQFEGTFLFWCQMNFHDCKHDRVWIRNQASSMAIGIYDISATFAIDISGINISAEAAIIIPELRYFNFIIFPFI</sequence>
<name>A0A068QV18_9GAMM</name>
<reference evidence="1 2" key="1">
    <citation type="submission" date="2013-07" db="EMBL/GenBank/DDBJ databases">
        <authorList>
            <person name="Genoscope - CEA"/>
        </authorList>
    </citation>
    <scope>NUCLEOTIDE SEQUENCE [LARGE SCALE GENOMIC DNA]</scope>
    <source>
        <strain evidence="2">FRM16 / DSM 17909</strain>
    </source>
</reference>
<protein>
    <submittedName>
        <fullName evidence="1">Uncharacterized protein</fullName>
    </submittedName>
</protein>
<evidence type="ECO:0000313" key="1">
    <source>
        <dbReference type="EMBL" id="CDG18847.1"/>
    </source>
</evidence>
<dbReference type="KEGG" id="xdo:XDD1_3148"/>
<dbReference type="HOGENOM" id="CLU_2670268_0_0_6"/>
<dbReference type="EMBL" id="FO704550">
    <property type="protein sequence ID" value="CDG18847.1"/>
    <property type="molecule type" value="Genomic_DNA"/>
</dbReference>
<accession>A0A068QV18</accession>
<proteinExistence type="predicted"/>
<evidence type="ECO:0000313" key="2">
    <source>
        <dbReference type="Proteomes" id="UP000032721"/>
    </source>
</evidence>